<dbReference type="PIRSF" id="PIRSF004555">
    <property type="entry name" value="UCP004555"/>
    <property type="match status" value="1"/>
</dbReference>
<dbReference type="InterPro" id="IPR004401">
    <property type="entry name" value="YbaB/EbfC"/>
</dbReference>
<dbReference type="GO" id="GO:0003677">
    <property type="term" value="F:DNA binding"/>
    <property type="evidence" value="ECO:0007669"/>
    <property type="project" value="InterPro"/>
</dbReference>
<dbReference type="SUPFAM" id="SSF82607">
    <property type="entry name" value="YbaB-like"/>
    <property type="match status" value="1"/>
</dbReference>
<dbReference type="InterPro" id="IPR036894">
    <property type="entry name" value="YbaB-like_sf"/>
</dbReference>
<dbReference type="EMBL" id="FPHM01000105">
    <property type="protein sequence ID" value="SFV67107.1"/>
    <property type="molecule type" value="Genomic_DNA"/>
</dbReference>
<dbReference type="NCBIfam" id="TIGR00103">
    <property type="entry name" value="DNA_YbaB_EbfC"/>
    <property type="match status" value="1"/>
</dbReference>
<name>A0A1W1CN32_9ZZZZ</name>
<organism evidence="2">
    <name type="scientific">hydrothermal vent metagenome</name>
    <dbReference type="NCBI Taxonomy" id="652676"/>
    <lineage>
        <taxon>unclassified sequences</taxon>
        <taxon>metagenomes</taxon>
        <taxon>ecological metagenomes</taxon>
    </lineage>
</organism>
<accession>A0A1W1CN32</accession>
<evidence type="ECO:0000256" key="1">
    <source>
        <dbReference type="SAM" id="Coils"/>
    </source>
</evidence>
<feature type="coiled-coil region" evidence="1">
    <location>
        <begin position="7"/>
        <end position="34"/>
    </location>
</feature>
<dbReference type="HAMAP" id="MF_00274">
    <property type="entry name" value="DNA_YbaB_EbfC"/>
    <property type="match status" value="1"/>
</dbReference>
<reference evidence="2" key="1">
    <citation type="submission" date="2016-10" db="EMBL/GenBank/DDBJ databases">
        <authorList>
            <person name="de Groot N.N."/>
        </authorList>
    </citation>
    <scope>NUCLEOTIDE SEQUENCE</scope>
</reference>
<protein>
    <submittedName>
        <fullName evidence="2">Transcriptional regulatory protein</fullName>
    </submittedName>
</protein>
<gene>
    <name evidence="2" type="ORF">MNB_SV-13-1179</name>
</gene>
<dbReference type="Gene3D" id="3.30.1310.10">
    <property type="entry name" value="Nucleoid-associated protein YbaB-like domain"/>
    <property type="match status" value="1"/>
</dbReference>
<proteinExistence type="inferred from homology"/>
<sequence length="108" mass="11644">MFEGLDMSKMGAMMEELQSKAKEMEEQVKNITMTAKAGGGMIEVTANGANEIIDITVDDSLLDDKSSLQILLISAVNDVLKMVEDNKKAQTINSFGGMMGGMNSFGMK</sequence>
<keyword evidence="1" id="KW-0175">Coiled coil</keyword>
<evidence type="ECO:0000313" key="2">
    <source>
        <dbReference type="EMBL" id="SFV67107.1"/>
    </source>
</evidence>
<dbReference type="AlphaFoldDB" id="A0A1W1CN32"/>
<dbReference type="Pfam" id="PF02575">
    <property type="entry name" value="YbaB_DNA_bd"/>
    <property type="match status" value="1"/>
</dbReference>